<dbReference type="EMBL" id="JBHTKZ010000011">
    <property type="protein sequence ID" value="MFD1181391.1"/>
    <property type="molecule type" value="Genomic_DNA"/>
</dbReference>
<dbReference type="Proteomes" id="UP001597211">
    <property type="component" value="Unassembled WGS sequence"/>
</dbReference>
<accession>A0ABW3SBQ6</accession>
<dbReference type="InterPro" id="IPR002525">
    <property type="entry name" value="Transp_IS110-like_N"/>
</dbReference>
<feature type="non-terminal residue" evidence="2">
    <location>
        <position position="120"/>
    </location>
</feature>
<dbReference type="PANTHER" id="PTHR33055">
    <property type="entry name" value="TRANSPOSASE FOR INSERTION SEQUENCE ELEMENT IS1111A"/>
    <property type="match status" value="1"/>
</dbReference>
<proteinExistence type="predicted"/>
<evidence type="ECO:0000259" key="1">
    <source>
        <dbReference type="Pfam" id="PF01548"/>
    </source>
</evidence>
<organism evidence="2 3">
    <name type="scientific">Paenibacillus timonensis</name>
    <dbReference type="NCBI Taxonomy" id="225915"/>
    <lineage>
        <taxon>Bacteria</taxon>
        <taxon>Bacillati</taxon>
        <taxon>Bacillota</taxon>
        <taxon>Bacilli</taxon>
        <taxon>Bacillales</taxon>
        <taxon>Paenibacillaceae</taxon>
        <taxon>Paenibacillus</taxon>
    </lineage>
</organism>
<dbReference type="Pfam" id="PF01548">
    <property type="entry name" value="DEDD_Tnp_IS110"/>
    <property type="match status" value="1"/>
</dbReference>
<dbReference type="InterPro" id="IPR047650">
    <property type="entry name" value="Transpos_IS110"/>
</dbReference>
<name>A0ABW3SBQ6_9BACL</name>
<feature type="domain" description="Transposase IS110-like N-terminal" evidence="1">
    <location>
        <begin position="8"/>
        <end position="118"/>
    </location>
</feature>
<sequence length="120" mass="13084">MQSTTKFIGLDVSKAKISVAIADVSGEAPRYYGTIPHTPAALRKLIKELGAAETLSFCYEAGPTGYETYRWIASMGAHCVVIAPSLIPKRPGDQVKTDRRDAEQLARLYRAGELTPVYVP</sequence>
<evidence type="ECO:0000313" key="2">
    <source>
        <dbReference type="EMBL" id="MFD1181391.1"/>
    </source>
</evidence>
<reference evidence="3" key="1">
    <citation type="journal article" date="2019" name="Int. J. Syst. Evol. Microbiol.">
        <title>The Global Catalogue of Microorganisms (GCM) 10K type strain sequencing project: providing services to taxonomists for standard genome sequencing and annotation.</title>
        <authorList>
            <consortium name="The Broad Institute Genomics Platform"/>
            <consortium name="The Broad Institute Genome Sequencing Center for Infectious Disease"/>
            <person name="Wu L."/>
            <person name="Ma J."/>
        </authorList>
    </citation>
    <scope>NUCLEOTIDE SEQUENCE [LARGE SCALE GENOMIC DNA]</scope>
    <source>
        <strain evidence="3">CCUG 48216</strain>
    </source>
</reference>
<dbReference type="RefSeq" id="WP_379265961.1">
    <property type="nucleotide sequence ID" value="NZ_JBHTKZ010000011.1"/>
</dbReference>
<gene>
    <name evidence="2" type="ORF">ACFQ2Z_08485</name>
</gene>
<protein>
    <submittedName>
        <fullName evidence="2">Transposase</fullName>
    </submittedName>
</protein>
<comment type="caution">
    <text evidence="2">The sequence shown here is derived from an EMBL/GenBank/DDBJ whole genome shotgun (WGS) entry which is preliminary data.</text>
</comment>
<evidence type="ECO:0000313" key="3">
    <source>
        <dbReference type="Proteomes" id="UP001597211"/>
    </source>
</evidence>
<keyword evidence="3" id="KW-1185">Reference proteome</keyword>